<sequence>MGCGSRIGALLASALGLSPCVAYASAPETATAAASAFHVLSTGIEWQHGPVVMRITVLRDDVVRVRIGRNGALPEDASWAALPAARRASVAVTGFSTADAAGFSTGAMKVSVARRDGGVTVTDRTGRVLLSDLDGAVLPDRRGAGFTITKAIPDDAHYFGLGDKFGPLDRLGRSFVMWNTDSYGYQEGQDPLYKDIPFFIGYTKGGYYGVFLDNSWRTSFDFGKARRGELTIGADGGPVDYYVLAGPDPGDVERAYAWLTGTPAMQPLWALGFQQSRWGYPTERDVRSVVARYRHDRIPLDAIWLDIDYQQHFRPFTVDPGTFPTFGRMVADFTAQRVHTVAITDLHIADLPNAGYAPYDSGMAQDRFVKTGAGQPYVAPVWPGPTLFPDFTQAATRAWWGTLYRQFYLEDGIAGFWNDMDEPAIFETPTKTMPLDNRHRIDEPGFASRVAFHREIHNLYGMQNHRATYEGLLALKPDERPFVMTRATYAGGQRYGVTWTGDNSSTWNHLRLTIPMLESLGLGGFTFSGADIGGFAGSASADLLTRWIEVATFTPIARDHSDEQSLPQEPWIGGRRHEDIRRRFIEARYRLLPYLYTVAEEAARTGLPMMRPLFLEFPEGLLDGTPLDLATGSQFMLGRALMVAAPPTPESPGPYSVILPAGGWYEYWTGRPVGGLRPLSLWGAGGLFITLKDTGPAAPHMVSITPRLDQLPVYVRAGSIIPRQPLVQSTGETPRGPLEIDVYPGANCQGSVYADDGHSFAFRQGVYSRVALSCTVEADHGVAVTIGRPEGSFQPWWRSYRVVVHGFDHAPHGIGGNGGNGTRPIPVAYDGAAGSAQFTVSADGAANTYRLRP</sequence>
<reference evidence="8 9" key="1">
    <citation type="submission" date="2020-04" db="EMBL/GenBank/DDBJ databases">
        <title>Description of novel Gluconacetobacter.</title>
        <authorList>
            <person name="Sombolestani A."/>
        </authorList>
    </citation>
    <scope>NUCLEOTIDE SEQUENCE [LARGE SCALE GENOMIC DNA]</scope>
    <source>
        <strain evidence="8 9">LMG 27802</strain>
    </source>
</reference>
<gene>
    <name evidence="8" type="ORF">HLH28_04020</name>
</gene>
<dbReference type="InterPro" id="IPR033403">
    <property type="entry name" value="DUF5110"/>
</dbReference>
<keyword evidence="2" id="KW-0326">Glycosidase</keyword>
<evidence type="ECO:0000259" key="6">
    <source>
        <dbReference type="Pfam" id="PF17137"/>
    </source>
</evidence>
<dbReference type="GO" id="GO:0030246">
    <property type="term" value="F:carbohydrate binding"/>
    <property type="evidence" value="ECO:0007669"/>
    <property type="project" value="InterPro"/>
</dbReference>
<protein>
    <submittedName>
        <fullName evidence="8">Glycoside hydrolase family 31 protein</fullName>
    </submittedName>
</protein>
<dbReference type="InterPro" id="IPR011013">
    <property type="entry name" value="Gal_mutarotase_sf_dom"/>
</dbReference>
<dbReference type="Gene3D" id="3.20.20.80">
    <property type="entry name" value="Glycosidases"/>
    <property type="match status" value="1"/>
</dbReference>
<dbReference type="InterPro" id="IPR013780">
    <property type="entry name" value="Glyco_hydro_b"/>
</dbReference>
<dbReference type="InterPro" id="IPR000322">
    <property type="entry name" value="Glyco_hydro_31_TIM"/>
</dbReference>
<comment type="similarity">
    <text evidence="1 2">Belongs to the glycosyl hydrolase 31 family.</text>
</comment>
<feature type="domain" description="Glycoside hydrolase family 31 TIM barrel" evidence="4">
    <location>
        <begin position="263"/>
        <end position="597"/>
    </location>
</feature>
<evidence type="ECO:0000256" key="1">
    <source>
        <dbReference type="ARBA" id="ARBA00007806"/>
    </source>
</evidence>
<dbReference type="Gene3D" id="2.60.40.1760">
    <property type="entry name" value="glycosyl hydrolase (family 31)"/>
    <property type="match status" value="1"/>
</dbReference>
<dbReference type="GO" id="GO:0004553">
    <property type="term" value="F:hydrolase activity, hydrolyzing O-glycosyl compounds"/>
    <property type="evidence" value="ECO:0007669"/>
    <property type="project" value="InterPro"/>
</dbReference>
<dbReference type="SUPFAM" id="SSF51011">
    <property type="entry name" value="Glycosyl hydrolase domain"/>
    <property type="match status" value="1"/>
</dbReference>
<dbReference type="InterPro" id="IPR048395">
    <property type="entry name" value="Glyco_hydro_31_C"/>
</dbReference>
<accession>A0A7W4K5J3</accession>
<evidence type="ECO:0000259" key="7">
    <source>
        <dbReference type="Pfam" id="PF21365"/>
    </source>
</evidence>
<evidence type="ECO:0000256" key="2">
    <source>
        <dbReference type="RuleBase" id="RU361185"/>
    </source>
</evidence>
<evidence type="ECO:0000313" key="8">
    <source>
        <dbReference type="EMBL" id="MBB2200751.1"/>
    </source>
</evidence>
<dbReference type="PANTHER" id="PTHR22762:SF120">
    <property type="entry name" value="HETEROGLYCAN GLUCOSIDASE 1"/>
    <property type="match status" value="1"/>
</dbReference>
<organism evidence="8 9">
    <name type="scientific">Gluconacetobacter tumulisoli</name>
    <dbReference type="NCBI Taxonomy" id="1286189"/>
    <lineage>
        <taxon>Bacteria</taxon>
        <taxon>Pseudomonadati</taxon>
        <taxon>Pseudomonadota</taxon>
        <taxon>Alphaproteobacteria</taxon>
        <taxon>Acetobacterales</taxon>
        <taxon>Acetobacteraceae</taxon>
        <taxon>Gluconacetobacter</taxon>
    </lineage>
</organism>
<keyword evidence="9" id="KW-1185">Reference proteome</keyword>
<feature type="domain" description="DUF5110" evidence="6">
    <location>
        <begin position="737"/>
        <end position="806"/>
    </location>
</feature>
<feature type="domain" description="Glycosyl hydrolase family 31 C-terminal" evidence="7">
    <location>
        <begin position="606"/>
        <end position="721"/>
    </location>
</feature>
<dbReference type="AlphaFoldDB" id="A0A7W4K5J3"/>
<dbReference type="InterPro" id="IPR025887">
    <property type="entry name" value="Glyco_hydro_31_N_dom"/>
</dbReference>
<dbReference type="SUPFAM" id="SSF74650">
    <property type="entry name" value="Galactose mutarotase-like"/>
    <property type="match status" value="1"/>
</dbReference>
<dbReference type="Pfam" id="PF01055">
    <property type="entry name" value="Glyco_hydro_31_2nd"/>
    <property type="match status" value="1"/>
</dbReference>
<dbReference type="Pfam" id="PF21365">
    <property type="entry name" value="Glyco_hydro_31_3rd"/>
    <property type="match status" value="1"/>
</dbReference>
<dbReference type="CDD" id="cd14752">
    <property type="entry name" value="GH31_N"/>
    <property type="match status" value="1"/>
</dbReference>
<dbReference type="InterPro" id="IPR017853">
    <property type="entry name" value="GH"/>
</dbReference>
<evidence type="ECO:0000259" key="4">
    <source>
        <dbReference type="Pfam" id="PF01055"/>
    </source>
</evidence>
<dbReference type="SUPFAM" id="SSF51445">
    <property type="entry name" value="(Trans)glycosidases"/>
    <property type="match status" value="1"/>
</dbReference>
<dbReference type="GO" id="GO:0005975">
    <property type="term" value="P:carbohydrate metabolic process"/>
    <property type="evidence" value="ECO:0007669"/>
    <property type="project" value="InterPro"/>
</dbReference>
<dbReference type="Proteomes" id="UP000578030">
    <property type="component" value="Unassembled WGS sequence"/>
</dbReference>
<name>A0A7W4K5J3_9PROT</name>
<dbReference type="PANTHER" id="PTHR22762">
    <property type="entry name" value="ALPHA-GLUCOSIDASE"/>
    <property type="match status" value="1"/>
</dbReference>
<comment type="caution">
    <text evidence="8">The sequence shown here is derived from an EMBL/GenBank/DDBJ whole genome shotgun (WGS) entry which is preliminary data.</text>
</comment>
<keyword evidence="3" id="KW-0732">Signal</keyword>
<dbReference type="Gene3D" id="2.60.40.1180">
    <property type="entry name" value="Golgi alpha-mannosidase II"/>
    <property type="match status" value="2"/>
</dbReference>
<dbReference type="Pfam" id="PF17137">
    <property type="entry name" value="DUF5110"/>
    <property type="match status" value="1"/>
</dbReference>
<keyword evidence="2 8" id="KW-0378">Hydrolase</keyword>
<feature type="domain" description="Glycoside hydrolase family 31 N-terminal" evidence="5">
    <location>
        <begin position="53"/>
        <end position="221"/>
    </location>
</feature>
<evidence type="ECO:0000256" key="3">
    <source>
        <dbReference type="SAM" id="SignalP"/>
    </source>
</evidence>
<feature type="signal peptide" evidence="3">
    <location>
        <begin position="1"/>
        <end position="24"/>
    </location>
</feature>
<evidence type="ECO:0000259" key="5">
    <source>
        <dbReference type="Pfam" id="PF13802"/>
    </source>
</evidence>
<dbReference type="CDD" id="cd06604">
    <property type="entry name" value="GH31_glucosidase_II_MalA"/>
    <property type="match status" value="1"/>
</dbReference>
<dbReference type="EMBL" id="JABEQM010000002">
    <property type="protein sequence ID" value="MBB2200751.1"/>
    <property type="molecule type" value="Genomic_DNA"/>
</dbReference>
<proteinExistence type="inferred from homology"/>
<feature type="chain" id="PRO_5030517397" evidence="3">
    <location>
        <begin position="25"/>
        <end position="853"/>
    </location>
</feature>
<dbReference type="Pfam" id="PF13802">
    <property type="entry name" value="Gal_mutarotas_2"/>
    <property type="match status" value="1"/>
</dbReference>
<evidence type="ECO:0000313" key="9">
    <source>
        <dbReference type="Proteomes" id="UP000578030"/>
    </source>
</evidence>